<evidence type="ECO:0000256" key="1">
    <source>
        <dbReference type="SAM" id="MobiDB-lite"/>
    </source>
</evidence>
<proteinExistence type="predicted"/>
<evidence type="ECO:0000313" key="2">
    <source>
        <dbReference type="EMBL" id="KKM84503.1"/>
    </source>
</evidence>
<accession>A0A0F9KRW8</accession>
<comment type="caution">
    <text evidence="2">The sequence shown here is derived from an EMBL/GenBank/DDBJ whole genome shotgun (WGS) entry which is preliminary data.</text>
</comment>
<organism evidence="2">
    <name type="scientific">marine sediment metagenome</name>
    <dbReference type="NCBI Taxonomy" id="412755"/>
    <lineage>
        <taxon>unclassified sequences</taxon>
        <taxon>metagenomes</taxon>
        <taxon>ecological metagenomes</taxon>
    </lineage>
</organism>
<feature type="compositionally biased region" description="Basic and acidic residues" evidence="1">
    <location>
        <begin position="68"/>
        <end position="80"/>
    </location>
</feature>
<gene>
    <name evidence="2" type="ORF">LCGC14_1298510</name>
</gene>
<reference evidence="2" key="1">
    <citation type="journal article" date="2015" name="Nature">
        <title>Complex archaea that bridge the gap between prokaryotes and eukaryotes.</title>
        <authorList>
            <person name="Spang A."/>
            <person name="Saw J.H."/>
            <person name="Jorgensen S.L."/>
            <person name="Zaremba-Niedzwiedzka K."/>
            <person name="Martijn J."/>
            <person name="Lind A.E."/>
            <person name="van Eijk R."/>
            <person name="Schleper C."/>
            <person name="Guy L."/>
            <person name="Ettema T.J."/>
        </authorList>
    </citation>
    <scope>NUCLEOTIDE SEQUENCE</scope>
</reference>
<feature type="compositionally biased region" description="Basic and acidic residues" evidence="1">
    <location>
        <begin position="88"/>
        <end position="99"/>
    </location>
</feature>
<sequence>MVDKKGQTLKEYEKKIEELKIENANLKNQLSQKDHDKEILEKKISDLESKIKTLKEIDDLEQEKMQIKESSSKKIAEIRNKKVKKEKKKEDSEVTEELKQDGRIAAKNKIVEGTSRRKCPVCGNSNTNLIREAMDKTTILLDYPKMYSKKLICGECGGNWRVVSEK</sequence>
<feature type="region of interest" description="Disordered" evidence="1">
    <location>
        <begin position="68"/>
        <end position="99"/>
    </location>
</feature>
<dbReference type="EMBL" id="LAZR01007557">
    <property type="protein sequence ID" value="KKM84503.1"/>
    <property type="molecule type" value="Genomic_DNA"/>
</dbReference>
<dbReference type="AlphaFoldDB" id="A0A0F9KRW8"/>
<name>A0A0F9KRW8_9ZZZZ</name>
<protein>
    <submittedName>
        <fullName evidence="2">Uncharacterized protein</fullName>
    </submittedName>
</protein>